<evidence type="ECO:0000313" key="1">
    <source>
        <dbReference type="EMBL" id="KAJ2795117.1"/>
    </source>
</evidence>
<protein>
    <submittedName>
        <fullName evidence="1">Uncharacterized protein</fullName>
    </submittedName>
</protein>
<organism evidence="1 2">
    <name type="scientific">Coemansia helicoidea</name>
    <dbReference type="NCBI Taxonomy" id="1286919"/>
    <lineage>
        <taxon>Eukaryota</taxon>
        <taxon>Fungi</taxon>
        <taxon>Fungi incertae sedis</taxon>
        <taxon>Zoopagomycota</taxon>
        <taxon>Kickxellomycotina</taxon>
        <taxon>Kickxellomycetes</taxon>
        <taxon>Kickxellales</taxon>
        <taxon>Kickxellaceae</taxon>
        <taxon>Coemansia</taxon>
    </lineage>
</organism>
<dbReference type="EMBL" id="JANBUN010002269">
    <property type="protein sequence ID" value="KAJ2795117.1"/>
    <property type="molecule type" value="Genomic_DNA"/>
</dbReference>
<proteinExistence type="predicted"/>
<accession>A0ACC1KU33</accession>
<keyword evidence="2" id="KW-1185">Reference proteome</keyword>
<evidence type="ECO:0000313" key="2">
    <source>
        <dbReference type="Proteomes" id="UP001140087"/>
    </source>
</evidence>
<gene>
    <name evidence="1" type="ORF">H4R21_005243</name>
</gene>
<sequence length="510" mass="53067">MGPAAAAAAAEAVKGSSGPESGEAKVTAAKAPPRPVGIFDAPGQPAANVRYSVDSVAAAAPAHTRRSLARRILRPLSWRAPSAIPAAPPAAHARQQEQPIVGAPAPSSGADSHGDQPADGSGCSSTASSDTCHATASSAAAAASRSLELKRMAPRLTRATGDSKKAESAVGPVRFQALSRPLGARLGLASVLAERRRQAGDLRFVLAPHPLLPEVVEVHDCDEMAPVYRKVSRSAKSWHETFHEVDVDNDELAAYFAAGMAAASPMALPGPTRALAHTHSEATSCVSLGSSLLAMPGTVQMGRASTSAAHTLVPGRRGMAVSMYGSIGGAPVDGGMLWEARTPFPNQFPLHVKDTRKLIDTVSMASMVLDRHDFCYRFQLGHCRMRWVARRARRHQLALHCFVRSTLVAEIFVDYEKGYSPNSLHAAAAAAHHAPVYSSSSASSSGTSTPLAAPAAAPAPALDAPLPEDGSLPVLTILGALFDQLAGVDADVAESFVVFTGMQALECLHI</sequence>
<reference evidence="1" key="1">
    <citation type="submission" date="2022-07" db="EMBL/GenBank/DDBJ databases">
        <title>Phylogenomic reconstructions and comparative analyses of Kickxellomycotina fungi.</title>
        <authorList>
            <person name="Reynolds N.K."/>
            <person name="Stajich J.E."/>
            <person name="Barry K."/>
            <person name="Grigoriev I.V."/>
            <person name="Crous P."/>
            <person name="Smith M.E."/>
        </authorList>
    </citation>
    <scope>NUCLEOTIDE SEQUENCE</scope>
    <source>
        <strain evidence="1">BCRC 34780</strain>
    </source>
</reference>
<dbReference type="Proteomes" id="UP001140087">
    <property type="component" value="Unassembled WGS sequence"/>
</dbReference>
<comment type="caution">
    <text evidence="1">The sequence shown here is derived from an EMBL/GenBank/DDBJ whole genome shotgun (WGS) entry which is preliminary data.</text>
</comment>
<name>A0ACC1KU33_9FUNG</name>